<feature type="compositionally biased region" description="Basic residues" evidence="12">
    <location>
        <begin position="858"/>
        <end position="871"/>
    </location>
</feature>
<dbReference type="PANTHER" id="PTHR44899">
    <property type="entry name" value="CAMK FAMILY PROTEIN KINASE"/>
    <property type="match status" value="1"/>
</dbReference>
<dbReference type="PANTHER" id="PTHR44899:SF3">
    <property type="entry name" value="SERINE_THREONINE-PROTEIN KINASE NEK1"/>
    <property type="match status" value="1"/>
</dbReference>
<feature type="compositionally biased region" description="Polar residues" evidence="12">
    <location>
        <begin position="410"/>
        <end position="430"/>
    </location>
</feature>
<feature type="compositionally biased region" description="Basic residues" evidence="12">
    <location>
        <begin position="809"/>
        <end position="827"/>
    </location>
</feature>
<reference evidence="14" key="1">
    <citation type="submission" date="2023-07" db="EMBL/GenBank/DDBJ databases">
        <authorList>
            <consortium name="AG Swart"/>
            <person name="Singh M."/>
            <person name="Singh A."/>
            <person name="Seah K."/>
            <person name="Emmerich C."/>
        </authorList>
    </citation>
    <scope>NUCLEOTIDE SEQUENCE</scope>
    <source>
        <strain evidence="14">DP1</strain>
    </source>
</reference>
<keyword evidence="4" id="KW-0808">Transferase</keyword>
<feature type="region of interest" description="Disordered" evidence="12">
    <location>
        <begin position="786"/>
        <end position="898"/>
    </location>
</feature>
<keyword evidence="6" id="KW-0418">Kinase</keyword>
<feature type="region of interest" description="Disordered" evidence="12">
    <location>
        <begin position="380"/>
        <end position="472"/>
    </location>
</feature>
<feature type="compositionally biased region" description="Low complexity" evidence="12">
    <location>
        <begin position="872"/>
        <end position="881"/>
    </location>
</feature>
<dbReference type="PROSITE" id="PS00107">
    <property type="entry name" value="PROTEIN_KINASE_ATP"/>
    <property type="match status" value="1"/>
</dbReference>
<evidence type="ECO:0000313" key="14">
    <source>
        <dbReference type="EMBL" id="CAI2379494.1"/>
    </source>
</evidence>
<dbReference type="Pfam" id="PF00069">
    <property type="entry name" value="Pkinase"/>
    <property type="match status" value="1"/>
</dbReference>
<evidence type="ECO:0000256" key="1">
    <source>
        <dbReference type="ARBA" id="ARBA00010886"/>
    </source>
</evidence>
<evidence type="ECO:0000256" key="3">
    <source>
        <dbReference type="ARBA" id="ARBA00022527"/>
    </source>
</evidence>
<dbReference type="Gene3D" id="3.30.200.20">
    <property type="entry name" value="Phosphorylase Kinase, domain 1"/>
    <property type="match status" value="1"/>
</dbReference>
<protein>
    <recommendedName>
        <fullName evidence="2">non-specific serine/threonine protein kinase</fullName>
        <ecNumber evidence="2">2.7.11.1</ecNumber>
    </recommendedName>
</protein>
<dbReference type="CDD" id="cd08217">
    <property type="entry name" value="STKc_Nek2"/>
    <property type="match status" value="1"/>
</dbReference>
<dbReference type="InterPro" id="IPR017441">
    <property type="entry name" value="Protein_kinase_ATP_BS"/>
</dbReference>
<keyword evidence="5 10" id="KW-0547">Nucleotide-binding</keyword>
<dbReference type="GO" id="GO:0005524">
    <property type="term" value="F:ATP binding"/>
    <property type="evidence" value="ECO:0007669"/>
    <property type="project" value="UniProtKB-UniRule"/>
</dbReference>
<feature type="compositionally biased region" description="Basic and acidic residues" evidence="12">
    <location>
        <begin position="531"/>
        <end position="548"/>
    </location>
</feature>
<feature type="coiled-coil region" evidence="11">
    <location>
        <begin position="274"/>
        <end position="329"/>
    </location>
</feature>
<organism evidence="14 15">
    <name type="scientific">Euplotes crassus</name>
    <dbReference type="NCBI Taxonomy" id="5936"/>
    <lineage>
        <taxon>Eukaryota</taxon>
        <taxon>Sar</taxon>
        <taxon>Alveolata</taxon>
        <taxon>Ciliophora</taxon>
        <taxon>Intramacronucleata</taxon>
        <taxon>Spirotrichea</taxon>
        <taxon>Hypotrichia</taxon>
        <taxon>Euplotida</taxon>
        <taxon>Euplotidae</taxon>
        <taxon>Moneuplotes</taxon>
    </lineage>
</organism>
<feature type="region of interest" description="Disordered" evidence="12">
    <location>
        <begin position="505"/>
        <end position="548"/>
    </location>
</feature>
<dbReference type="InterPro" id="IPR011009">
    <property type="entry name" value="Kinase-like_dom_sf"/>
</dbReference>
<evidence type="ECO:0000256" key="5">
    <source>
        <dbReference type="ARBA" id="ARBA00022741"/>
    </source>
</evidence>
<name>A0AAD1XV62_EUPCR</name>
<evidence type="ECO:0000256" key="12">
    <source>
        <dbReference type="SAM" id="MobiDB-lite"/>
    </source>
</evidence>
<evidence type="ECO:0000256" key="10">
    <source>
        <dbReference type="PROSITE-ProRule" id="PRU10141"/>
    </source>
</evidence>
<evidence type="ECO:0000256" key="11">
    <source>
        <dbReference type="SAM" id="Coils"/>
    </source>
</evidence>
<dbReference type="AlphaFoldDB" id="A0AAD1XV62"/>
<dbReference type="GO" id="GO:0004674">
    <property type="term" value="F:protein serine/threonine kinase activity"/>
    <property type="evidence" value="ECO:0007669"/>
    <property type="project" value="UniProtKB-KW"/>
</dbReference>
<dbReference type="SMART" id="SM00220">
    <property type="entry name" value="S_TKc"/>
    <property type="match status" value="1"/>
</dbReference>
<evidence type="ECO:0000256" key="2">
    <source>
        <dbReference type="ARBA" id="ARBA00012513"/>
    </source>
</evidence>
<keyword evidence="15" id="KW-1185">Reference proteome</keyword>
<dbReference type="Proteomes" id="UP001295684">
    <property type="component" value="Unassembled WGS sequence"/>
</dbReference>
<evidence type="ECO:0000256" key="7">
    <source>
        <dbReference type="ARBA" id="ARBA00022840"/>
    </source>
</evidence>
<dbReference type="InterPro" id="IPR000719">
    <property type="entry name" value="Prot_kinase_dom"/>
</dbReference>
<dbReference type="PROSITE" id="PS00108">
    <property type="entry name" value="PROTEIN_KINASE_ST"/>
    <property type="match status" value="1"/>
</dbReference>
<evidence type="ECO:0000256" key="4">
    <source>
        <dbReference type="ARBA" id="ARBA00022679"/>
    </source>
</evidence>
<feature type="domain" description="Protein kinase" evidence="13">
    <location>
        <begin position="4"/>
        <end position="265"/>
    </location>
</feature>
<dbReference type="PROSITE" id="PS50011">
    <property type="entry name" value="PROTEIN_KINASE_DOM"/>
    <property type="match status" value="1"/>
</dbReference>
<dbReference type="SUPFAM" id="SSF56112">
    <property type="entry name" value="Protein kinase-like (PK-like)"/>
    <property type="match status" value="1"/>
</dbReference>
<keyword evidence="3" id="KW-0723">Serine/threonine-protein kinase</keyword>
<comment type="similarity">
    <text evidence="1">Belongs to the protein kinase superfamily. NEK Ser/Thr protein kinase family. NIMA subfamily.</text>
</comment>
<accession>A0AAD1XV62</accession>
<dbReference type="InterPro" id="IPR051131">
    <property type="entry name" value="NEK_Ser/Thr_kinase_NIMA"/>
</dbReference>
<evidence type="ECO:0000259" key="13">
    <source>
        <dbReference type="PROSITE" id="PS50011"/>
    </source>
</evidence>
<feature type="compositionally biased region" description="Polar residues" evidence="12">
    <location>
        <begin position="380"/>
        <end position="402"/>
    </location>
</feature>
<keyword evidence="11" id="KW-0175">Coiled coil</keyword>
<gene>
    <name evidence="14" type="ORF">ECRASSUSDP1_LOCUS20904</name>
</gene>
<dbReference type="FunFam" id="3.30.200.20:FF:000097">
    <property type="entry name" value="Probable serine/threonine-protein kinase nek1"/>
    <property type="match status" value="1"/>
</dbReference>
<keyword evidence="7 10" id="KW-0067">ATP-binding</keyword>
<dbReference type="Gene3D" id="1.10.510.10">
    <property type="entry name" value="Transferase(Phosphotransferase) domain 1"/>
    <property type="match status" value="1"/>
</dbReference>
<evidence type="ECO:0000256" key="8">
    <source>
        <dbReference type="ARBA" id="ARBA00047899"/>
    </source>
</evidence>
<comment type="caution">
    <text evidence="14">The sequence shown here is derived from an EMBL/GenBank/DDBJ whole genome shotgun (WGS) entry which is preliminary data.</text>
</comment>
<sequence>MEKYEVLGKIGKGGFGQISKIRHKKDGKILVCKEIDYTKFKEKEKRQMINEVNILRDLKSQFIVRYFDSILEKEKNRLYIIMEYCDGGDLSQVIKRTKKSNEHIPEEMIWKILSQLCMALRYCHRKTPAIIHRDIKPANVFLVGSTNVKLGDFGLSKILINDSMYAYTNVGTPYYMSPEQVNEEKYNYKSDIWSLGCIIYEAAALKPPFHAENFLALAKKIAEGKVDSIPSVYSKELQEVIVKMLNIDPDNRPSVEDLITKNMNVNMKIKEFKIREWKDECIRKDKLLKEKERELIEKSKMIDQRLAAVEEREKRVAELEAQYKTLFDKNSAITGVNYQPLLSRYSNATTVNTVESHNLSRHMSIKSVEYGFDKSVQSQKAGGMTNSVNPCQKSISSETNKTSSKRHHPNSLSLQSGILSNGSTLKSNPNPDFVVNSPIPSQSPTSELKKPVDSIISPTSGDKRQNDEANNSDITYKVTDSLEKIFKHDRVNRKSKKILMIGEKRMTSEASSSESRERDLVKFNKGPLMLKSKESSGKDQSEKKKGTLNEELAKKYADKLDLGKKRINSETRFNIENKENISSNRIFKPSLNILNKVQNNTGNVGKLNTIRNTPSSKGLMEEYKEKKPAKSPPAYPINRSIQQSEKSLKSKLTMMNFGKAKLVNKGNRNSNLKPPKKCYTIASNKNSDSESSFTSMNTLGVKNFGQEHATPSNLIRGSFEVKSTKEMLNNTAQTIGRNKECTFDAFNPCFNATIDVREGNIQDLCHKAPRGIPPSKNNMLTVRGQYKSKLPVNNKRLKKKDSSTTFRKMVTKNHRNMSKNKSSRARLRTVDSKGNLKSFKENKGNYDGGNIPSNSSSGKKKSNQKQKKSPKCKYSSESSSKMYQQNRSKDYSSKVKFHPLTNNTSASFIRKSMNF</sequence>
<evidence type="ECO:0000256" key="6">
    <source>
        <dbReference type="ARBA" id="ARBA00022777"/>
    </source>
</evidence>
<comment type="catalytic activity">
    <reaction evidence="9">
        <text>L-seryl-[protein] + ATP = O-phospho-L-seryl-[protein] + ADP + H(+)</text>
        <dbReference type="Rhea" id="RHEA:17989"/>
        <dbReference type="Rhea" id="RHEA-COMP:9863"/>
        <dbReference type="Rhea" id="RHEA-COMP:11604"/>
        <dbReference type="ChEBI" id="CHEBI:15378"/>
        <dbReference type="ChEBI" id="CHEBI:29999"/>
        <dbReference type="ChEBI" id="CHEBI:30616"/>
        <dbReference type="ChEBI" id="CHEBI:83421"/>
        <dbReference type="ChEBI" id="CHEBI:456216"/>
        <dbReference type="EC" id="2.7.11.1"/>
    </reaction>
</comment>
<dbReference type="EC" id="2.7.11.1" evidence="2"/>
<evidence type="ECO:0000313" key="15">
    <source>
        <dbReference type="Proteomes" id="UP001295684"/>
    </source>
</evidence>
<evidence type="ECO:0000256" key="9">
    <source>
        <dbReference type="ARBA" id="ARBA00048679"/>
    </source>
</evidence>
<feature type="binding site" evidence="10">
    <location>
        <position position="33"/>
    </location>
    <ligand>
        <name>ATP</name>
        <dbReference type="ChEBI" id="CHEBI:30616"/>
    </ligand>
</feature>
<dbReference type="EMBL" id="CAMPGE010021343">
    <property type="protein sequence ID" value="CAI2379494.1"/>
    <property type="molecule type" value="Genomic_DNA"/>
</dbReference>
<dbReference type="InterPro" id="IPR008271">
    <property type="entry name" value="Ser/Thr_kinase_AS"/>
</dbReference>
<comment type="catalytic activity">
    <reaction evidence="8">
        <text>L-threonyl-[protein] + ATP = O-phospho-L-threonyl-[protein] + ADP + H(+)</text>
        <dbReference type="Rhea" id="RHEA:46608"/>
        <dbReference type="Rhea" id="RHEA-COMP:11060"/>
        <dbReference type="Rhea" id="RHEA-COMP:11605"/>
        <dbReference type="ChEBI" id="CHEBI:15378"/>
        <dbReference type="ChEBI" id="CHEBI:30013"/>
        <dbReference type="ChEBI" id="CHEBI:30616"/>
        <dbReference type="ChEBI" id="CHEBI:61977"/>
        <dbReference type="ChEBI" id="CHEBI:456216"/>
        <dbReference type="EC" id="2.7.11.1"/>
    </reaction>
</comment>
<proteinExistence type="inferred from homology"/>